<organism evidence="1 2">
    <name type="scientific">Paramecium octaurelia</name>
    <dbReference type="NCBI Taxonomy" id="43137"/>
    <lineage>
        <taxon>Eukaryota</taxon>
        <taxon>Sar</taxon>
        <taxon>Alveolata</taxon>
        <taxon>Ciliophora</taxon>
        <taxon>Intramacronucleata</taxon>
        <taxon>Oligohymenophorea</taxon>
        <taxon>Peniculida</taxon>
        <taxon>Parameciidae</taxon>
        <taxon>Paramecium</taxon>
    </lineage>
</organism>
<accession>A0A8S1YEG7</accession>
<name>A0A8S1YEG7_PAROT</name>
<comment type="caution">
    <text evidence="1">The sequence shown here is derived from an EMBL/GenBank/DDBJ whole genome shotgun (WGS) entry which is preliminary data.</text>
</comment>
<evidence type="ECO:0000313" key="2">
    <source>
        <dbReference type="Proteomes" id="UP000683925"/>
    </source>
</evidence>
<dbReference type="AlphaFoldDB" id="A0A8S1YEG7"/>
<reference evidence="1" key="1">
    <citation type="submission" date="2021-01" db="EMBL/GenBank/DDBJ databases">
        <authorList>
            <consortium name="Genoscope - CEA"/>
            <person name="William W."/>
        </authorList>
    </citation>
    <scope>NUCLEOTIDE SEQUENCE</scope>
</reference>
<evidence type="ECO:0000313" key="1">
    <source>
        <dbReference type="EMBL" id="CAD8211618.1"/>
    </source>
</evidence>
<keyword evidence="2" id="KW-1185">Reference proteome</keyword>
<protein>
    <submittedName>
        <fullName evidence="1">Uncharacterized protein</fullName>
    </submittedName>
</protein>
<dbReference type="Proteomes" id="UP000683925">
    <property type="component" value="Unassembled WGS sequence"/>
</dbReference>
<sequence>MNNNFIQIQPFYKYKMNQQFIIFSYEKTSSQSRICVNHIKKIIMIDVDSQNKNIEDKFI</sequence>
<dbReference type="EMBL" id="CAJJDP010000157">
    <property type="protein sequence ID" value="CAD8211618.1"/>
    <property type="molecule type" value="Genomic_DNA"/>
</dbReference>
<gene>
    <name evidence="1" type="ORF">POCTA_138.1.T1550004</name>
</gene>
<proteinExistence type="predicted"/>